<organism evidence="10 11">
    <name type="scientific">Mucilaginibacter robiniae</name>
    <dbReference type="NCBI Taxonomy" id="2728022"/>
    <lineage>
        <taxon>Bacteria</taxon>
        <taxon>Pseudomonadati</taxon>
        <taxon>Bacteroidota</taxon>
        <taxon>Sphingobacteriia</taxon>
        <taxon>Sphingobacteriales</taxon>
        <taxon>Sphingobacteriaceae</taxon>
        <taxon>Mucilaginibacter</taxon>
    </lineage>
</organism>
<evidence type="ECO:0000256" key="2">
    <source>
        <dbReference type="ARBA" id="ARBA00022475"/>
    </source>
</evidence>
<feature type="transmembrane region" description="Helical" evidence="8">
    <location>
        <begin position="152"/>
        <end position="178"/>
    </location>
</feature>
<keyword evidence="2" id="KW-1003">Cell membrane</keyword>
<evidence type="ECO:0000256" key="7">
    <source>
        <dbReference type="ARBA" id="ARBA00023136"/>
    </source>
</evidence>
<evidence type="ECO:0000256" key="6">
    <source>
        <dbReference type="ARBA" id="ARBA00022989"/>
    </source>
</evidence>
<evidence type="ECO:0000313" key="10">
    <source>
        <dbReference type="EMBL" id="QJD95003.1"/>
    </source>
</evidence>
<evidence type="ECO:0000256" key="8">
    <source>
        <dbReference type="SAM" id="Phobius"/>
    </source>
</evidence>
<dbReference type="PANTHER" id="PTHR33908">
    <property type="entry name" value="MANNOSYLTRANSFERASE YKCB-RELATED"/>
    <property type="match status" value="1"/>
</dbReference>
<dbReference type="GO" id="GO:0016763">
    <property type="term" value="F:pentosyltransferase activity"/>
    <property type="evidence" value="ECO:0007669"/>
    <property type="project" value="TreeGrafter"/>
</dbReference>
<dbReference type="GO" id="GO:0009103">
    <property type="term" value="P:lipopolysaccharide biosynthetic process"/>
    <property type="evidence" value="ECO:0007669"/>
    <property type="project" value="UniProtKB-ARBA"/>
</dbReference>
<comment type="subcellular location">
    <subcellularLocation>
        <location evidence="1">Cell membrane</location>
        <topology evidence="1">Multi-pass membrane protein</topology>
    </subcellularLocation>
</comment>
<accession>A0A7L5E2H6</accession>
<evidence type="ECO:0000256" key="4">
    <source>
        <dbReference type="ARBA" id="ARBA00022679"/>
    </source>
</evidence>
<feature type="transmembrane region" description="Helical" evidence="8">
    <location>
        <begin position="234"/>
        <end position="257"/>
    </location>
</feature>
<keyword evidence="6 8" id="KW-1133">Transmembrane helix</keyword>
<feature type="transmembrane region" description="Helical" evidence="8">
    <location>
        <begin position="291"/>
        <end position="309"/>
    </location>
</feature>
<gene>
    <name evidence="10" type="ORF">HH214_03460</name>
</gene>
<keyword evidence="11" id="KW-1185">Reference proteome</keyword>
<reference evidence="10 11" key="1">
    <citation type="submission" date="2020-04" db="EMBL/GenBank/DDBJ databases">
        <title>Genome sequencing of novel species.</title>
        <authorList>
            <person name="Heo J."/>
            <person name="Kim S.-J."/>
            <person name="Kim J.-S."/>
            <person name="Hong S.-B."/>
            <person name="Kwon S.-W."/>
        </authorList>
    </citation>
    <scope>NUCLEOTIDE SEQUENCE [LARGE SCALE GENOMIC DNA]</scope>
    <source>
        <strain evidence="10 11">F39-2</strain>
    </source>
</reference>
<name>A0A7L5E2H6_9SPHI</name>
<evidence type="ECO:0000256" key="3">
    <source>
        <dbReference type="ARBA" id="ARBA00022676"/>
    </source>
</evidence>
<dbReference type="GO" id="GO:0005886">
    <property type="term" value="C:plasma membrane"/>
    <property type="evidence" value="ECO:0007669"/>
    <property type="project" value="UniProtKB-SubCell"/>
</dbReference>
<evidence type="ECO:0000256" key="1">
    <source>
        <dbReference type="ARBA" id="ARBA00004651"/>
    </source>
</evidence>
<dbReference type="RefSeq" id="WP_169606020.1">
    <property type="nucleotide sequence ID" value="NZ_CP051682.1"/>
</dbReference>
<evidence type="ECO:0000259" key="9">
    <source>
        <dbReference type="Pfam" id="PF13231"/>
    </source>
</evidence>
<dbReference type="InterPro" id="IPR050297">
    <property type="entry name" value="LipidA_mod_glycosyltrf_83"/>
</dbReference>
<protein>
    <submittedName>
        <fullName evidence="10">Glycosyltransferase family 39 protein</fullName>
    </submittedName>
</protein>
<feature type="domain" description="Glycosyltransferase RgtA/B/C/D-like" evidence="9">
    <location>
        <begin position="56"/>
        <end position="207"/>
    </location>
</feature>
<keyword evidence="3" id="KW-0328">Glycosyltransferase</keyword>
<dbReference type="Pfam" id="PF13231">
    <property type="entry name" value="PMT_2"/>
    <property type="match status" value="1"/>
</dbReference>
<sequence length="571" mass="66459">MAATLNNPSRNADRLIGWFLLVWTLLNILQATTLGLHSDTAYYWIYSRLLDWGYYDHPPMVAIFIRIGYSLIHQELGVRLMTVLTSTLSMYVLWLIAKRYKADARWFVLIVPGILIFHIYGFTTTPDAPLLFFTILFYYVYQRYLDRDSWGIALLLALVIACLLYSKYHAVLLIFFTLAANLKLLKRPSFWLIPVLAALLYVPHILWQIQHGYPSINYHLFERSSETYDFAHTYLYLPGQLLMAGPLIGWFLFYYAWGTRNTDNFTRCLLVNSWGTFLFFLINTLKGNVQPHWTLIGFVPLALLVLIRIQRNQPPKWFYRLAMVNLVVIVAFRLLLAMGLPYIKNLRPVRSYFGYPEWARQVHEKVGNAYVIMANGFQEPSKYNYYTRSLKGFSYDARSYRRTQYDLWPIEDSLQHQRAYYLSTVPLAGITTDTLHTAKGIYYGTWINDVRTYQRIDIRITNYKLSARPRQPLTFNLMLTNPYPFAVDFSNVGQTHPAYLAACFFQGEEQTYAQLADSAFNQLKIPAHQTATYTLHVNAPPKPGKYDLIFSLRTTPFPGGRNSRIVNFTVQ</sequence>
<feature type="transmembrane region" description="Helical" evidence="8">
    <location>
        <begin position="269"/>
        <end position="285"/>
    </location>
</feature>
<keyword evidence="5 8" id="KW-0812">Transmembrane</keyword>
<feature type="transmembrane region" description="Helical" evidence="8">
    <location>
        <begin position="321"/>
        <end position="343"/>
    </location>
</feature>
<dbReference type="EMBL" id="CP051682">
    <property type="protein sequence ID" value="QJD95003.1"/>
    <property type="molecule type" value="Genomic_DNA"/>
</dbReference>
<feature type="transmembrane region" description="Helical" evidence="8">
    <location>
        <begin position="107"/>
        <end position="140"/>
    </location>
</feature>
<dbReference type="AlphaFoldDB" id="A0A7L5E2H6"/>
<feature type="transmembrane region" description="Helical" evidence="8">
    <location>
        <begin position="190"/>
        <end position="209"/>
    </location>
</feature>
<keyword evidence="4 10" id="KW-0808">Transferase</keyword>
<evidence type="ECO:0000313" key="11">
    <source>
        <dbReference type="Proteomes" id="UP000503278"/>
    </source>
</evidence>
<evidence type="ECO:0000256" key="5">
    <source>
        <dbReference type="ARBA" id="ARBA00022692"/>
    </source>
</evidence>
<dbReference type="PANTHER" id="PTHR33908:SF11">
    <property type="entry name" value="MEMBRANE PROTEIN"/>
    <property type="match status" value="1"/>
</dbReference>
<keyword evidence="7 8" id="KW-0472">Membrane</keyword>
<proteinExistence type="predicted"/>
<dbReference type="KEGG" id="mrob:HH214_03460"/>
<dbReference type="Proteomes" id="UP000503278">
    <property type="component" value="Chromosome"/>
</dbReference>
<dbReference type="InterPro" id="IPR038731">
    <property type="entry name" value="RgtA/B/C-like"/>
</dbReference>